<organism evidence="2 3">
    <name type="scientific">Coniochaeta ligniaria NRRL 30616</name>
    <dbReference type="NCBI Taxonomy" id="1408157"/>
    <lineage>
        <taxon>Eukaryota</taxon>
        <taxon>Fungi</taxon>
        <taxon>Dikarya</taxon>
        <taxon>Ascomycota</taxon>
        <taxon>Pezizomycotina</taxon>
        <taxon>Sordariomycetes</taxon>
        <taxon>Sordariomycetidae</taxon>
        <taxon>Coniochaetales</taxon>
        <taxon>Coniochaetaceae</taxon>
        <taxon>Coniochaeta</taxon>
    </lineage>
</organism>
<keyword evidence="3" id="KW-1185">Reference proteome</keyword>
<dbReference type="OrthoDB" id="2958217at2759"/>
<gene>
    <name evidence="2" type="ORF">CONLIGDRAFT_580330</name>
</gene>
<dbReference type="Proteomes" id="UP000182658">
    <property type="component" value="Unassembled WGS sequence"/>
</dbReference>
<proteinExistence type="predicted"/>
<dbReference type="PANTHER" id="PTHR33112:SF12">
    <property type="entry name" value="HETEROKARYON INCOMPATIBILITY DOMAIN-CONTAINING PROTEIN"/>
    <property type="match status" value="1"/>
</dbReference>
<dbReference type="Pfam" id="PF06985">
    <property type="entry name" value="HET"/>
    <property type="match status" value="1"/>
</dbReference>
<name>A0A1J7IGT1_9PEZI</name>
<sequence length="723" mass="82037">PVSARSFCAKIPFDPVALNAISSSTGQHAVFDLGSYKRLRKSTCPFCGLVAQMYYETGKIDIRVLKVADTKNVTIQWGLQHQSGLQSFTLQASQEKGFQICFVSPLPRPFPSVALGSANGMDVDIDIAASARSLHPAFCLRAWRPSEFDPDQVLSWLGACIHGHGDECNAHTADTFETAFPGLGVMRFVDVRQMCIVERRGLCKYAALSYVWGVAPILHLTTNNRDTLMTPGFLLTTSAWVPSTLEDAIEVTQRLVLDYLWIDALCLMQNDPADLERGIHVMDMIYERSHVTLVAAAGHDSWYGLPGVRQGSRRIVDRKVEVGPATYVDLHSTDDMRVVNTPYDSRAWTLQEYILPRRVLIFCHDEIYFRCRQASYSEALRADPPRHCDCDGPSTSTNTILFDAARLRNPLVDYDRILSVFSQRHLTKDSDALRAMSGFIRRVADLLDCDFFEGLPVPAFDVFLTFRSEGYSLARRQGGLPSYSWVGWKGEHYTMVQGHYKTVDLLDWMRKATWIRWYQRVQHGSTVILKPIWEDRPGRPRSEFSSPRDDHPPFNRKWLDVVGNTSQYETTLSNGVNVSRFRYPVLQFWTLIVFVGLRITNVIFGQAKLLDKEGLICGKILLDSFDQFSATNDLFELLILSYAHPKDDEFGPFMVKLDENSYLRRLGLDSTEWEREEYRFYYVMLIERDGGGVAERRGFGVMSRLAVSASCPPGPVWKEVLLA</sequence>
<dbReference type="InterPro" id="IPR010730">
    <property type="entry name" value="HET"/>
</dbReference>
<evidence type="ECO:0000259" key="1">
    <source>
        <dbReference type="Pfam" id="PF06985"/>
    </source>
</evidence>
<dbReference type="EMBL" id="KV875100">
    <property type="protein sequence ID" value="OIW26670.1"/>
    <property type="molecule type" value="Genomic_DNA"/>
</dbReference>
<protein>
    <submittedName>
        <fullName evidence="2">HET-domain-containing protein</fullName>
    </submittedName>
</protein>
<feature type="domain" description="Heterokaryon incompatibility" evidence="1">
    <location>
        <begin position="205"/>
        <end position="352"/>
    </location>
</feature>
<dbReference type="AlphaFoldDB" id="A0A1J7IGT1"/>
<dbReference type="InParanoid" id="A0A1J7IGT1"/>
<evidence type="ECO:0000313" key="3">
    <source>
        <dbReference type="Proteomes" id="UP000182658"/>
    </source>
</evidence>
<reference evidence="2 3" key="1">
    <citation type="submission" date="2016-10" db="EMBL/GenBank/DDBJ databases">
        <title>Draft genome sequence of Coniochaeta ligniaria NRRL30616, a lignocellulolytic fungus for bioabatement of inhibitors in plant biomass hydrolysates.</title>
        <authorList>
            <consortium name="DOE Joint Genome Institute"/>
            <person name="Jimenez D.J."/>
            <person name="Hector R.E."/>
            <person name="Riley R."/>
            <person name="Sun H."/>
            <person name="Grigoriev I.V."/>
            <person name="Van Elsas J.D."/>
            <person name="Nichols N.N."/>
        </authorList>
    </citation>
    <scope>NUCLEOTIDE SEQUENCE [LARGE SCALE GENOMIC DNA]</scope>
    <source>
        <strain evidence="2 3">NRRL 30616</strain>
    </source>
</reference>
<dbReference type="PANTHER" id="PTHR33112">
    <property type="entry name" value="DOMAIN PROTEIN, PUTATIVE-RELATED"/>
    <property type="match status" value="1"/>
</dbReference>
<evidence type="ECO:0000313" key="2">
    <source>
        <dbReference type="EMBL" id="OIW26670.1"/>
    </source>
</evidence>
<accession>A0A1J7IGT1</accession>
<dbReference type="STRING" id="1408157.A0A1J7IGT1"/>
<feature type="non-terminal residue" evidence="2">
    <location>
        <position position="1"/>
    </location>
</feature>